<keyword evidence="2" id="KW-1185">Reference proteome</keyword>
<accession>A0A0V1ATS9</accession>
<dbReference type="EMBL" id="JYDH01000215">
    <property type="protein sequence ID" value="KRY28193.1"/>
    <property type="molecule type" value="Genomic_DNA"/>
</dbReference>
<reference evidence="1 2" key="1">
    <citation type="submission" date="2015-01" db="EMBL/GenBank/DDBJ databases">
        <title>Evolution of Trichinella species and genotypes.</title>
        <authorList>
            <person name="Korhonen P.K."/>
            <person name="Edoardo P."/>
            <person name="Giuseppe L.R."/>
            <person name="Gasser R.B."/>
        </authorList>
    </citation>
    <scope>NUCLEOTIDE SEQUENCE [LARGE SCALE GENOMIC DNA]</scope>
    <source>
        <strain evidence="1">ISS3</strain>
    </source>
</reference>
<dbReference type="InParanoid" id="A0A0V1ATS9"/>
<dbReference type="Proteomes" id="UP000054776">
    <property type="component" value="Unassembled WGS sequence"/>
</dbReference>
<evidence type="ECO:0000313" key="1">
    <source>
        <dbReference type="EMBL" id="KRY28193.1"/>
    </source>
</evidence>
<organism evidence="1 2">
    <name type="scientific">Trichinella spiralis</name>
    <name type="common">Trichina worm</name>
    <dbReference type="NCBI Taxonomy" id="6334"/>
    <lineage>
        <taxon>Eukaryota</taxon>
        <taxon>Metazoa</taxon>
        <taxon>Ecdysozoa</taxon>
        <taxon>Nematoda</taxon>
        <taxon>Enoplea</taxon>
        <taxon>Dorylaimia</taxon>
        <taxon>Trichinellida</taxon>
        <taxon>Trichinellidae</taxon>
        <taxon>Trichinella</taxon>
    </lineage>
</organism>
<sequence>MKKTLHPKEVESTFQATDTAEPTICQMMVASCLIYNSVCHFYEQTVPGAFENLKRKRKTCQPGLHSTLVDVVLLIRINENLHNRYFCKVIQLNSPNWHPVRSEWIGWSEKSTYFVLALDKSRSRAFVFAFNVSVNERLLEKKADKQPVVERSTNCRWPTVLYDTIVAESDNGSVYSRSCRQLLTISESGRLCIDSSVHLTAYLAKLASIADASLNVIGLNEKQFKHQLKSSITVYVTVLAEVSLEDM</sequence>
<evidence type="ECO:0000313" key="2">
    <source>
        <dbReference type="Proteomes" id="UP000054776"/>
    </source>
</evidence>
<protein>
    <submittedName>
        <fullName evidence="1">Uncharacterized protein</fullName>
    </submittedName>
</protein>
<dbReference type="OrthoDB" id="5914845at2759"/>
<name>A0A0V1ATS9_TRISP</name>
<comment type="caution">
    <text evidence="1">The sequence shown here is derived from an EMBL/GenBank/DDBJ whole genome shotgun (WGS) entry which is preliminary data.</text>
</comment>
<dbReference type="AlphaFoldDB" id="A0A0V1ATS9"/>
<proteinExistence type="predicted"/>
<dbReference type="PROSITE" id="PS51257">
    <property type="entry name" value="PROKAR_LIPOPROTEIN"/>
    <property type="match status" value="1"/>
</dbReference>
<gene>
    <name evidence="1" type="ORF">T01_13021</name>
</gene>